<gene>
    <name evidence="1" type="ORF">E2C01_096312</name>
</gene>
<keyword evidence="2" id="KW-1185">Reference proteome</keyword>
<evidence type="ECO:0000313" key="2">
    <source>
        <dbReference type="Proteomes" id="UP000324222"/>
    </source>
</evidence>
<evidence type="ECO:0000313" key="1">
    <source>
        <dbReference type="EMBL" id="MPD00813.1"/>
    </source>
</evidence>
<protein>
    <submittedName>
        <fullName evidence="1">Uncharacterized protein</fullName>
    </submittedName>
</protein>
<sequence length="49" mass="5472">MKRRAAPITPRLPADARLAHTPAIRSFAHLLIYLSRSEPKGVMRRGSTC</sequence>
<comment type="caution">
    <text evidence="1">The sequence shown here is derived from an EMBL/GenBank/DDBJ whole genome shotgun (WGS) entry which is preliminary data.</text>
</comment>
<reference evidence="1 2" key="1">
    <citation type="submission" date="2019-05" db="EMBL/GenBank/DDBJ databases">
        <title>Another draft genome of Portunus trituberculatus and its Hox gene families provides insights of decapod evolution.</title>
        <authorList>
            <person name="Jeong J.-H."/>
            <person name="Song I."/>
            <person name="Kim S."/>
            <person name="Choi T."/>
            <person name="Kim D."/>
            <person name="Ryu S."/>
            <person name="Kim W."/>
        </authorList>
    </citation>
    <scope>NUCLEOTIDE SEQUENCE [LARGE SCALE GENOMIC DNA]</scope>
    <source>
        <tissue evidence="1">Muscle</tissue>
    </source>
</reference>
<dbReference type="Proteomes" id="UP000324222">
    <property type="component" value="Unassembled WGS sequence"/>
</dbReference>
<dbReference type="AlphaFoldDB" id="A0A5B7JXM2"/>
<proteinExistence type="predicted"/>
<accession>A0A5B7JXM2</accession>
<organism evidence="1 2">
    <name type="scientific">Portunus trituberculatus</name>
    <name type="common">Swimming crab</name>
    <name type="synonym">Neptunus trituberculatus</name>
    <dbReference type="NCBI Taxonomy" id="210409"/>
    <lineage>
        <taxon>Eukaryota</taxon>
        <taxon>Metazoa</taxon>
        <taxon>Ecdysozoa</taxon>
        <taxon>Arthropoda</taxon>
        <taxon>Crustacea</taxon>
        <taxon>Multicrustacea</taxon>
        <taxon>Malacostraca</taxon>
        <taxon>Eumalacostraca</taxon>
        <taxon>Eucarida</taxon>
        <taxon>Decapoda</taxon>
        <taxon>Pleocyemata</taxon>
        <taxon>Brachyura</taxon>
        <taxon>Eubrachyura</taxon>
        <taxon>Portunoidea</taxon>
        <taxon>Portunidae</taxon>
        <taxon>Portuninae</taxon>
        <taxon>Portunus</taxon>
    </lineage>
</organism>
<name>A0A5B7JXM2_PORTR</name>
<dbReference type="EMBL" id="VSRR010124539">
    <property type="protein sequence ID" value="MPD00813.1"/>
    <property type="molecule type" value="Genomic_DNA"/>
</dbReference>